<feature type="signal peptide" evidence="1">
    <location>
        <begin position="1"/>
        <end position="21"/>
    </location>
</feature>
<proteinExistence type="predicted"/>
<reference evidence="2" key="1">
    <citation type="submission" date="2022-08" db="UniProtKB">
        <authorList>
            <consortium name="EnsemblMetazoa"/>
        </authorList>
    </citation>
    <scope>IDENTIFICATION</scope>
</reference>
<organism evidence="2">
    <name type="scientific">Anopheles coluzzii</name>
    <name type="common">African malaria mosquito</name>
    <dbReference type="NCBI Taxonomy" id="1518534"/>
    <lineage>
        <taxon>Eukaryota</taxon>
        <taxon>Metazoa</taxon>
        <taxon>Ecdysozoa</taxon>
        <taxon>Arthropoda</taxon>
        <taxon>Hexapoda</taxon>
        <taxon>Insecta</taxon>
        <taxon>Pterygota</taxon>
        <taxon>Neoptera</taxon>
        <taxon>Endopterygota</taxon>
        <taxon>Diptera</taxon>
        <taxon>Nematocera</taxon>
        <taxon>Culicoidea</taxon>
        <taxon>Culicidae</taxon>
        <taxon>Anophelinae</taxon>
        <taxon>Anopheles</taxon>
    </lineage>
</organism>
<dbReference type="Proteomes" id="UP000075882">
    <property type="component" value="Unassembled WGS sequence"/>
</dbReference>
<feature type="chain" id="PRO_5036479955" evidence="1">
    <location>
        <begin position="22"/>
        <end position="564"/>
    </location>
</feature>
<accession>A0A8W7PXV4</accession>
<dbReference type="VEuPathDB" id="VectorBase:ACON2_042944"/>
<dbReference type="AlphaFoldDB" id="A0A8W7PXV4"/>
<dbReference type="EnsemblMetazoa" id="ACOM039532-RA">
    <property type="protein sequence ID" value="ACOM039532-PA.1"/>
    <property type="gene ID" value="ACOM039532"/>
</dbReference>
<evidence type="ECO:0000313" key="2">
    <source>
        <dbReference type="EnsemblMetazoa" id="ACOM039532-PA.1"/>
    </source>
</evidence>
<evidence type="ECO:0000256" key="1">
    <source>
        <dbReference type="SAM" id="SignalP"/>
    </source>
</evidence>
<protein>
    <submittedName>
        <fullName evidence="2">Uncharacterized protein</fullName>
    </submittedName>
</protein>
<keyword evidence="1" id="KW-0732">Signal</keyword>
<name>A0A8W7PXV4_ANOCL</name>
<sequence>MKLAALFGSTLLVICMQMVSCSSMTPVYGAKAPASPADCPAHSYVASKRVGIYPETPSAHLYGSVESSEEHPTTVDHYMPMGPCKDGHCAGKRLPVSICVQLPGAAPKKLSKNLLQQIICSLMHDPAAPASPAHYTPYEPQHKKPCEYPKKPCECSKKPYAPPKEPCDKPKETYEPVHKVYEPTPKPCAHEPTKKPYTPPCKPTYAPEKESYEAPKKPYTPHVPCKATYAPEKESPKKPYPVQKPTYGASVEMYESPKKSYAQQHEVYSPPKESYARVQYGAPKEPCATTPKPCYKPTTPAPCTTGRPTSYPTHPTPPAHPYTYPTAHPPTATYAPYTAAPRYPSMSYNAPSYPKPSPGSYESKAPVPTYPKTSKKTLVEGSLSIVRIQRPVLWSSCLLDRIPIAATAVLIVDERAQHSRDLIGSASTHRHRRRSLSSRRRSLIVRHNLAFRSVVSRAHVTVLVLSLAAAGRFATQHLDDALAGNAVVMALLHDHKSTVLTFALGRAYTVGSVRAGQPIVLANHGRYVFLRFRLRHIKVLVLEPVHGRTRQQRDENCTENNLHH</sequence>